<evidence type="ECO:0000256" key="5">
    <source>
        <dbReference type="ARBA" id="ARBA00022840"/>
    </source>
</evidence>
<feature type="transmembrane region" description="Helical" evidence="8">
    <location>
        <begin position="62"/>
        <end position="79"/>
    </location>
</feature>
<evidence type="ECO:0000256" key="2">
    <source>
        <dbReference type="ARBA" id="ARBA00022448"/>
    </source>
</evidence>
<dbReference type="SUPFAM" id="SSF52540">
    <property type="entry name" value="P-loop containing nucleoside triphosphate hydrolases"/>
    <property type="match status" value="1"/>
</dbReference>
<dbReference type="Pfam" id="PF00664">
    <property type="entry name" value="ABC_membrane"/>
    <property type="match status" value="1"/>
</dbReference>
<dbReference type="PROSITE" id="PS50929">
    <property type="entry name" value="ABC_TM1F"/>
    <property type="match status" value="1"/>
</dbReference>
<feature type="transmembrane region" description="Helical" evidence="8">
    <location>
        <begin position="23"/>
        <end position="42"/>
    </location>
</feature>
<dbReference type="RefSeq" id="WP_101540129.1">
    <property type="nucleotide sequence ID" value="NZ_PKGS01000002.1"/>
</dbReference>
<evidence type="ECO:0000256" key="7">
    <source>
        <dbReference type="ARBA" id="ARBA00023136"/>
    </source>
</evidence>
<dbReference type="PROSITE" id="PS50893">
    <property type="entry name" value="ABC_TRANSPORTER_2"/>
    <property type="match status" value="1"/>
</dbReference>
<dbReference type="Proteomes" id="UP000234335">
    <property type="component" value="Unassembled WGS sequence"/>
</dbReference>
<evidence type="ECO:0000256" key="8">
    <source>
        <dbReference type="SAM" id="Phobius"/>
    </source>
</evidence>
<name>A0A2I1MAA8_9FIRM</name>
<dbReference type="InterPro" id="IPR003593">
    <property type="entry name" value="AAA+_ATPase"/>
</dbReference>
<dbReference type="GO" id="GO:0005886">
    <property type="term" value="C:plasma membrane"/>
    <property type="evidence" value="ECO:0007669"/>
    <property type="project" value="UniProtKB-SubCell"/>
</dbReference>
<dbReference type="Gene3D" id="3.40.50.300">
    <property type="entry name" value="P-loop containing nucleotide triphosphate hydrolases"/>
    <property type="match status" value="1"/>
</dbReference>
<evidence type="ECO:0000256" key="1">
    <source>
        <dbReference type="ARBA" id="ARBA00004651"/>
    </source>
</evidence>
<dbReference type="InterPro" id="IPR003439">
    <property type="entry name" value="ABC_transporter-like_ATP-bd"/>
</dbReference>
<gene>
    <name evidence="11" type="ORF">CYJ34_04505</name>
</gene>
<dbReference type="InterPro" id="IPR039421">
    <property type="entry name" value="Type_1_exporter"/>
</dbReference>
<feature type="domain" description="ABC transporter" evidence="9">
    <location>
        <begin position="334"/>
        <end position="572"/>
    </location>
</feature>
<evidence type="ECO:0000256" key="4">
    <source>
        <dbReference type="ARBA" id="ARBA00022741"/>
    </source>
</evidence>
<reference evidence="11 12" key="1">
    <citation type="submission" date="2017-12" db="EMBL/GenBank/DDBJ databases">
        <title>Phylogenetic diversity of female urinary microbiome.</title>
        <authorList>
            <person name="Thomas-White K."/>
            <person name="Wolfe A.J."/>
        </authorList>
    </citation>
    <scope>NUCLEOTIDE SEQUENCE [LARGE SCALE GENOMIC DNA]</scope>
    <source>
        <strain evidence="11 12">UMB0119</strain>
    </source>
</reference>
<dbReference type="FunFam" id="3.40.50.300:FF:000287">
    <property type="entry name" value="Multidrug ABC transporter ATP-binding protein"/>
    <property type="match status" value="1"/>
</dbReference>
<keyword evidence="12" id="KW-1185">Reference proteome</keyword>
<dbReference type="Pfam" id="PF00005">
    <property type="entry name" value="ABC_tran"/>
    <property type="match status" value="1"/>
</dbReference>
<dbReference type="Gene3D" id="1.20.1560.10">
    <property type="entry name" value="ABC transporter type 1, transmembrane domain"/>
    <property type="match status" value="1"/>
</dbReference>
<keyword evidence="2" id="KW-0813">Transport</keyword>
<keyword evidence="7 8" id="KW-0472">Membrane</keyword>
<organism evidence="11 12">
    <name type="scientific">Anaerococcus octavius</name>
    <dbReference type="NCBI Taxonomy" id="54007"/>
    <lineage>
        <taxon>Bacteria</taxon>
        <taxon>Bacillati</taxon>
        <taxon>Bacillota</taxon>
        <taxon>Tissierellia</taxon>
        <taxon>Tissierellales</taxon>
        <taxon>Peptoniphilaceae</taxon>
        <taxon>Anaerococcus</taxon>
    </lineage>
</organism>
<keyword evidence="5 11" id="KW-0067">ATP-binding</keyword>
<comment type="caution">
    <text evidence="11">The sequence shown here is derived from an EMBL/GenBank/DDBJ whole genome shotgun (WGS) entry which is preliminary data.</text>
</comment>
<accession>A0A2I1MAA8</accession>
<keyword evidence="4" id="KW-0547">Nucleotide-binding</keyword>
<dbReference type="SMART" id="SM00382">
    <property type="entry name" value="AAA"/>
    <property type="match status" value="1"/>
</dbReference>
<dbReference type="EMBL" id="PKGS01000002">
    <property type="protein sequence ID" value="PKZ17048.1"/>
    <property type="molecule type" value="Genomic_DNA"/>
</dbReference>
<dbReference type="PANTHER" id="PTHR43394">
    <property type="entry name" value="ATP-DEPENDENT PERMEASE MDL1, MITOCHONDRIAL"/>
    <property type="match status" value="1"/>
</dbReference>
<dbReference type="InterPro" id="IPR011527">
    <property type="entry name" value="ABC1_TM_dom"/>
</dbReference>
<dbReference type="GO" id="GO:0015421">
    <property type="term" value="F:ABC-type oligopeptide transporter activity"/>
    <property type="evidence" value="ECO:0007669"/>
    <property type="project" value="TreeGrafter"/>
</dbReference>
<dbReference type="InterPro" id="IPR017871">
    <property type="entry name" value="ABC_transporter-like_CS"/>
</dbReference>
<evidence type="ECO:0000259" key="10">
    <source>
        <dbReference type="PROSITE" id="PS50929"/>
    </source>
</evidence>
<keyword evidence="3 8" id="KW-0812">Transmembrane</keyword>
<keyword evidence="6 8" id="KW-1133">Transmembrane helix</keyword>
<dbReference type="AlphaFoldDB" id="A0A2I1MAA8"/>
<feature type="transmembrane region" description="Helical" evidence="8">
    <location>
        <begin position="143"/>
        <end position="161"/>
    </location>
</feature>
<proteinExistence type="predicted"/>
<feature type="domain" description="ABC transmembrane type-1" evidence="10">
    <location>
        <begin position="22"/>
        <end position="307"/>
    </location>
</feature>
<dbReference type="PANTHER" id="PTHR43394:SF1">
    <property type="entry name" value="ATP-BINDING CASSETTE SUB-FAMILY B MEMBER 10, MITOCHONDRIAL"/>
    <property type="match status" value="1"/>
</dbReference>
<evidence type="ECO:0000313" key="12">
    <source>
        <dbReference type="Proteomes" id="UP000234335"/>
    </source>
</evidence>
<evidence type="ECO:0000256" key="6">
    <source>
        <dbReference type="ARBA" id="ARBA00022989"/>
    </source>
</evidence>
<feature type="transmembrane region" description="Helical" evidence="8">
    <location>
        <begin position="167"/>
        <end position="186"/>
    </location>
</feature>
<comment type="subcellular location">
    <subcellularLocation>
        <location evidence="1">Cell membrane</location>
        <topology evidence="1">Multi-pass membrane protein</topology>
    </subcellularLocation>
</comment>
<dbReference type="PROSITE" id="PS00211">
    <property type="entry name" value="ABC_TRANSPORTER_1"/>
    <property type="match status" value="1"/>
</dbReference>
<dbReference type="SUPFAM" id="SSF90123">
    <property type="entry name" value="ABC transporter transmembrane region"/>
    <property type="match status" value="1"/>
</dbReference>
<dbReference type="GO" id="GO:0005524">
    <property type="term" value="F:ATP binding"/>
    <property type="evidence" value="ECO:0007669"/>
    <property type="project" value="UniProtKB-KW"/>
</dbReference>
<dbReference type="GO" id="GO:0016887">
    <property type="term" value="F:ATP hydrolysis activity"/>
    <property type="evidence" value="ECO:0007669"/>
    <property type="project" value="InterPro"/>
</dbReference>
<dbReference type="InterPro" id="IPR027417">
    <property type="entry name" value="P-loop_NTPase"/>
</dbReference>
<feature type="transmembrane region" description="Helical" evidence="8">
    <location>
        <begin position="251"/>
        <end position="273"/>
    </location>
</feature>
<dbReference type="InterPro" id="IPR036640">
    <property type="entry name" value="ABC1_TM_sf"/>
</dbReference>
<feature type="transmembrane region" description="Helical" evidence="8">
    <location>
        <begin position="279"/>
        <end position="296"/>
    </location>
</feature>
<evidence type="ECO:0000259" key="9">
    <source>
        <dbReference type="PROSITE" id="PS50893"/>
    </source>
</evidence>
<evidence type="ECO:0000256" key="3">
    <source>
        <dbReference type="ARBA" id="ARBA00022692"/>
    </source>
</evidence>
<sequence length="581" mass="65449">MFKTTGRILKWAKKYKKRMRKGFVYSFLNSVFISMPIMLSVYVFNLILKNYFDKGNYGKKEILIVTILMIIFVLGRYATSYLKAVNQESIGYEVTADQRIQIGDILKRVALGFFQENNPGELTSAVTTELSFFENYAMKMIDIVINGYIMAAVMILSISFLSWKLAIIAVSGVLTSYIFLALLGRFSEKNSIPYHKAQNNLVEATMELVMGLPTIRAFNKDDASLKNFNEAILSSKQTNIKIESQYTPFNCLHLFSLKLASILIVIFAGIMTIKAQIEMPIMIAVFIFSFIMFASVENVNSATHVLEILDKTLDNLDKMESVDFLDEKGKDLPLKNHNIIFDRVSFSYDKTPIIKDVSFEIPEKTITAIVGPSGSGKTTICNLISRFYDVKEGSIKIGDVDIRDLTLSSLLSNISTVFQKVYLFNDTIENNIKFGKPSASKEEVINAAKKAQCHDFIMKLPNGYKTIVGEGGEALSGGEKQRISIARAMLKDAPIIILDEATSSIDPENEYLIQRAISNLSKGKTVIIIAHRIVTIEEADQILVLDDGEIVQRGKHRDLIEEQGLYRSFMRIRGKVENWKI</sequence>
<evidence type="ECO:0000313" key="11">
    <source>
        <dbReference type="EMBL" id="PKZ17048.1"/>
    </source>
</evidence>
<protein>
    <submittedName>
        <fullName evidence="11">Multidrug ABC transporter ATP-binding protein</fullName>
    </submittedName>
</protein>